<reference evidence="1" key="2">
    <citation type="submission" date="2021-10" db="EMBL/GenBank/DDBJ databases">
        <title>Phylogenomics reveals ancestral predisposition of the termite-cultivated fungus Termitomyces towards a domesticated lifestyle.</title>
        <authorList>
            <person name="Auxier B."/>
            <person name="Grum-Grzhimaylo A."/>
            <person name="Cardenas M.E."/>
            <person name="Lodge J.D."/>
            <person name="Laessoe T."/>
            <person name="Pedersen O."/>
            <person name="Smith M.E."/>
            <person name="Kuyper T.W."/>
            <person name="Franco-Molano E.A."/>
            <person name="Baroni T.J."/>
            <person name="Aanen D.K."/>
        </authorList>
    </citation>
    <scope>NUCLEOTIDE SEQUENCE</scope>
    <source>
        <strain evidence="1">AP01</strain>
        <tissue evidence="1">Mycelium</tissue>
    </source>
</reference>
<evidence type="ECO:0000313" key="2">
    <source>
        <dbReference type="Proteomes" id="UP000775547"/>
    </source>
</evidence>
<organism evidence="1 2">
    <name type="scientific">Asterophora parasitica</name>
    <dbReference type="NCBI Taxonomy" id="117018"/>
    <lineage>
        <taxon>Eukaryota</taxon>
        <taxon>Fungi</taxon>
        <taxon>Dikarya</taxon>
        <taxon>Basidiomycota</taxon>
        <taxon>Agaricomycotina</taxon>
        <taxon>Agaricomycetes</taxon>
        <taxon>Agaricomycetidae</taxon>
        <taxon>Agaricales</taxon>
        <taxon>Tricholomatineae</taxon>
        <taxon>Lyophyllaceae</taxon>
        <taxon>Asterophora</taxon>
    </lineage>
</organism>
<keyword evidence="2" id="KW-1185">Reference proteome</keyword>
<comment type="caution">
    <text evidence="1">The sequence shown here is derived from an EMBL/GenBank/DDBJ whole genome shotgun (WGS) entry which is preliminary data.</text>
</comment>
<dbReference type="EMBL" id="JABCKV010000038">
    <property type="protein sequence ID" value="KAG5645510.1"/>
    <property type="molecule type" value="Genomic_DNA"/>
</dbReference>
<protein>
    <submittedName>
        <fullName evidence="1">Uncharacterized protein</fullName>
    </submittedName>
</protein>
<dbReference type="AlphaFoldDB" id="A0A9P7KE43"/>
<gene>
    <name evidence="1" type="ORF">DXG03_005920</name>
</gene>
<accession>A0A9P7KE43</accession>
<reference evidence="1" key="1">
    <citation type="submission" date="2020-07" db="EMBL/GenBank/DDBJ databases">
        <authorList>
            <person name="Nieuwenhuis M."/>
            <person name="Van De Peppel L.J.J."/>
        </authorList>
    </citation>
    <scope>NUCLEOTIDE SEQUENCE</scope>
    <source>
        <strain evidence="1">AP01</strain>
        <tissue evidence="1">Mycelium</tissue>
    </source>
</reference>
<proteinExistence type="predicted"/>
<name>A0A9P7KE43_9AGAR</name>
<dbReference type="Proteomes" id="UP000775547">
    <property type="component" value="Unassembled WGS sequence"/>
</dbReference>
<sequence>MVFTLRSPTLKGNNPRIRLSRLPEDFADDDSDGASDYDETKRRMIQNHPGPYPHTYDRKIAGRLIRLGSIRAFDKRCAGDKALRRRLGTIMKYAGAQTNRLGASESESFCSVLLAVVSAEIKDAVRQASLSDMTVVMFVIPHGSYGR</sequence>
<evidence type="ECO:0000313" key="1">
    <source>
        <dbReference type="EMBL" id="KAG5645510.1"/>
    </source>
</evidence>